<dbReference type="HOGENOM" id="CLU_3280508_0_0_1"/>
<organism evidence="1 2">
    <name type="scientific">Setaria italica</name>
    <name type="common">Foxtail millet</name>
    <name type="synonym">Panicum italicum</name>
    <dbReference type="NCBI Taxonomy" id="4555"/>
    <lineage>
        <taxon>Eukaryota</taxon>
        <taxon>Viridiplantae</taxon>
        <taxon>Streptophyta</taxon>
        <taxon>Embryophyta</taxon>
        <taxon>Tracheophyta</taxon>
        <taxon>Spermatophyta</taxon>
        <taxon>Magnoliopsida</taxon>
        <taxon>Liliopsida</taxon>
        <taxon>Poales</taxon>
        <taxon>Poaceae</taxon>
        <taxon>PACMAD clade</taxon>
        <taxon>Panicoideae</taxon>
        <taxon>Panicodae</taxon>
        <taxon>Paniceae</taxon>
        <taxon>Cenchrinae</taxon>
        <taxon>Setaria</taxon>
    </lineage>
</organism>
<dbReference type="EnsemblPlants" id="KQK94545">
    <property type="protein sequence ID" value="KQK94545"/>
    <property type="gene ID" value="SETIT_028407mg"/>
</dbReference>
<proteinExistence type="predicted"/>
<evidence type="ECO:0000313" key="2">
    <source>
        <dbReference type="Proteomes" id="UP000004995"/>
    </source>
</evidence>
<protein>
    <submittedName>
        <fullName evidence="1">Uncharacterized protein</fullName>
    </submittedName>
</protein>
<keyword evidence="2" id="KW-1185">Reference proteome</keyword>
<dbReference type="Gramene" id="KQK94545">
    <property type="protein sequence ID" value="KQK94545"/>
    <property type="gene ID" value="SETIT_028407mg"/>
</dbReference>
<reference evidence="1" key="2">
    <citation type="submission" date="2018-08" db="UniProtKB">
        <authorList>
            <consortium name="EnsemblPlants"/>
        </authorList>
    </citation>
    <scope>IDENTIFICATION</scope>
    <source>
        <strain evidence="1">Yugu1</strain>
    </source>
</reference>
<evidence type="ECO:0000313" key="1">
    <source>
        <dbReference type="EnsemblPlants" id="KQK94545"/>
    </source>
</evidence>
<dbReference type="InParanoid" id="K3ZP77"/>
<name>K3ZP77_SETIT</name>
<sequence>MSKGSAAGMGCGSLPVDVPPASPLTELVRFWRGPLCSDPAR</sequence>
<reference evidence="2" key="1">
    <citation type="journal article" date="2012" name="Nat. Biotechnol.">
        <title>Reference genome sequence of the model plant Setaria.</title>
        <authorList>
            <person name="Bennetzen J.L."/>
            <person name="Schmutz J."/>
            <person name="Wang H."/>
            <person name="Percifield R."/>
            <person name="Hawkins J."/>
            <person name="Pontaroli A.C."/>
            <person name="Estep M."/>
            <person name="Feng L."/>
            <person name="Vaughn J.N."/>
            <person name="Grimwood J."/>
            <person name="Jenkins J."/>
            <person name="Barry K."/>
            <person name="Lindquist E."/>
            <person name="Hellsten U."/>
            <person name="Deshpande S."/>
            <person name="Wang X."/>
            <person name="Wu X."/>
            <person name="Mitros T."/>
            <person name="Triplett J."/>
            <person name="Yang X."/>
            <person name="Ye C.Y."/>
            <person name="Mauro-Herrera M."/>
            <person name="Wang L."/>
            <person name="Li P."/>
            <person name="Sharma M."/>
            <person name="Sharma R."/>
            <person name="Ronald P.C."/>
            <person name="Panaud O."/>
            <person name="Kellogg E.A."/>
            <person name="Brutnell T.P."/>
            <person name="Doust A.N."/>
            <person name="Tuskan G.A."/>
            <person name="Rokhsar D."/>
            <person name="Devos K.M."/>
        </authorList>
    </citation>
    <scope>NUCLEOTIDE SEQUENCE [LARGE SCALE GENOMIC DNA]</scope>
    <source>
        <strain evidence="2">cv. Yugu1</strain>
    </source>
</reference>
<accession>K3ZP77</accession>
<dbReference type="AlphaFoldDB" id="K3ZP77"/>
<dbReference type="Proteomes" id="UP000004995">
    <property type="component" value="Unassembled WGS sequence"/>
</dbReference>
<dbReference type="EMBL" id="AGNK02004919">
    <property type="status" value="NOT_ANNOTATED_CDS"/>
    <property type="molecule type" value="Genomic_DNA"/>
</dbReference>